<protein>
    <recommendedName>
        <fullName evidence="11">C3HC-type domain-containing protein</fullName>
    </recommendedName>
</protein>
<evidence type="ECO:0000256" key="2">
    <source>
        <dbReference type="ARBA" id="ARBA00022723"/>
    </source>
</evidence>
<dbReference type="STRING" id="357750.A0A2S6C8S1"/>
<dbReference type="PANTHER" id="PTHR15835:SF6">
    <property type="entry name" value="ZINC FINGER C3HC-TYPE PROTEIN 1"/>
    <property type="match status" value="1"/>
</dbReference>
<keyword evidence="5" id="KW-0539">Nucleus</keyword>
<gene>
    <name evidence="9" type="ORF">CBER1_02062</name>
</gene>
<dbReference type="GO" id="GO:0008270">
    <property type="term" value="F:zinc ion binding"/>
    <property type="evidence" value="ECO:0007669"/>
    <property type="project" value="UniProtKB-KW"/>
</dbReference>
<dbReference type="Pfam" id="PF07967">
    <property type="entry name" value="zf-C3HC"/>
    <property type="match status" value="1"/>
</dbReference>
<feature type="region of interest" description="Disordered" evidence="6">
    <location>
        <begin position="395"/>
        <end position="440"/>
    </location>
</feature>
<reference evidence="10" key="1">
    <citation type="journal article" date="2017" name="bioRxiv">
        <title>Conservation of a gene cluster reveals novel cercosporin biosynthetic mechanisms and extends production to the genus Colletotrichum.</title>
        <authorList>
            <person name="de Jonge R."/>
            <person name="Ebert M.K."/>
            <person name="Huitt-Roehl C.R."/>
            <person name="Pal P."/>
            <person name="Suttle J.C."/>
            <person name="Spanner R.E."/>
            <person name="Neubauer J.D."/>
            <person name="Jurick W.M.II."/>
            <person name="Stott K.A."/>
            <person name="Secor G.A."/>
            <person name="Thomma B.P.H.J."/>
            <person name="Van de Peer Y."/>
            <person name="Townsend C.A."/>
            <person name="Bolton M.D."/>
        </authorList>
    </citation>
    <scope>NUCLEOTIDE SEQUENCE [LARGE SCALE GENOMIC DNA]</scope>
    <source>
        <strain evidence="10">CBS538.71</strain>
    </source>
</reference>
<evidence type="ECO:0000313" key="10">
    <source>
        <dbReference type="Proteomes" id="UP000237631"/>
    </source>
</evidence>
<evidence type="ECO:0008006" key="11">
    <source>
        <dbReference type="Google" id="ProtNLM"/>
    </source>
</evidence>
<evidence type="ECO:0000313" key="9">
    <source>
        <dbReference type="EMBL" id="PPJ56125.1"/>
    </source>
</evidence>
<dbReference type="Proteomes" id="UP000237631">
    <property type="component" value="Unassembled WGS sequence"/>
</dbReference>
<accession>A0A2S6C8S1</accession>
<name>A0A2S6C8S1_9PEZI</name>
<evidence type="ECO:0000256" key="6">
    <source>
        <dbReference type="SAM" id="MobiDB-lite"/>
    </source>
</evidence>
<evidence type="ECO:0000256" key="5">
    <source>
        <dbReference type="ARBA" id="ARBA00023242"/>
    </source>
</evidence>
<dbReference type="EMBL" id="PNEN01000526">
    <property type="protein sequence ID" value="PPJ56125.1"/>
    <property type="molecule type" value="Genomic_DNA"/>
</dbReference>
<feature type="domain" description="C3HC-type" evidence="7">
    <location>
        <begin position="103"/>
        <end position="251"/>
    </location>
</feature>
<evidence type="ECO:0000259" key="8">
    <source>
        <dbReference type="Pfam" id="PF08600"/>
    </source>
</evidence>
<evidence type="ECO:0000259" key="7">
    <source>
        <dbReference type="Pfam" id="PF07967"/>
    </source>
</evidence>
<feature type="domain" description="NuBaID C-terminal" evidence="8">
    <location>
        <begin position="291"/>
        <end position="371"/>
    </location>
</feature>
<dbReference type="PANTHER" id="PTHR15835">
    <property type="entry name" value="NUCLEAR-INTERACTING PARTNER OF ALK"/>
    <property type="match status" value="1"/>
</dbReference>
<dbReference type="OrthoDB" id="2592092at2759"/>
<dbReference type="InterPro" id="IPR013909">
    <property type="entry name" value="NuBaID_C"/>
</dbReference>
<keyword evidence="10" id="KW-1185">Reference proteome</keyword>
<comment type="caution">
    <text evidence="9">The sequence shown here is derived from an EMBL/GenBank/DDBJ whole genome shotgun (WGS) entry which is preliminary data.</text>
</comment>
<feature type="compositionally biased region" description="Basic and acidic residues" evidence="6">
    <location>
        <begin position="422"/>
        <end position="437"/>
    </location>
</feature>
<feature type="region of interest" description="Disordered" evidence="6">
    <location>
        <begin position="24"/>
        <end position="99"/>
    </location>
</feature>
<dbReference type="GO" id="GO:0005634">
    <property type="term" value="C:nucleus"/>
    <property type="evidence" value="ECO:0007669"/>
    <property type="project" value="UniProtKB-SubCell"/>
</dbReference>
<keyword evidence="4" id="KW-0862">Zinc</keyword>
<evidence type="ECO:0000256" key="1">
    <source>
        <dbReference type="ARBA" id="ARBA00004123"/>
    </source>
</evidence>
<dbReference type="Pfam" id="PF08600">
    <property type="entry name" value="NuBaID_C"/>
    <property type="match status" value="1"/>
</dbReference>
<feature type="compositionally biased region" description="Polar residues" evidence="6">
    <location>
        <begin position="164"/>
        <end position="173"/>
    </location>
</feature>
<evidence type="ECO:0000256" key="4">
    <source>
        <dbReference type="ARBA" id="ARBA00022833"/>
    </source>
</evidence>
<keyword evidence="3" id="KW-0863">Zinc-finger</keyword>
<keyword evidence="2" id="KW-0479">Metal-binding</keyword>
<comment type="subcellular location">
    <subcellularLocation>
        <location evidence="1">Nucleus</location>
    </subcellularLocation>
</comment>
<organism evidence="9 10">
    <name type="scientific">Cercospora berteroae</name>
    <dbReference type="NCBI Taxonomy" id="357750"/>
    <lineage>
        <taxon>Eukaryota</taxon>
        <taxon>Fungi</taxon>
        <taxon>Dikarya</taxon>
        <taxon>Ascomycota</taxon>
        <taxon>Pezizomycotina</taxon>
        <taxon>Dothideomycetes</taxon>
        <taxon>Dothideomycetidae</taxon>
        <taxon>Mycosphaerellales</taxon>
        <taxon>Mycosphaerellaceae</taxon>
        <taxon>Cercospora</taxon>
    </lineage>
</organism>
<proteinExistence type="predicted"/>
<evidence type="ECO:0000256" key="3">
    <source>
        <dbReference type="ARBA" id="ARBA00022771"/>
    </source>
</evidence>
<feature type="region of interest" description="Disordered" evidence="6">
    <location>
        <begin position="164"/>
        <end position="184"/>
    </location>
</feature>
<sequence>MPEAIATTKRKFYKALDALTNPTPAAASHDVASTANNKRSSAAAAAFDDARERARKRLRHSTSTTSLNGITANASVSSRSHLSPLKLQPKSSAEPQALPNYSPWSQATFLARLKTYSSVSTWYPKPDPISEVEWAKRGWVCVDVNTVACRGGCERRVVVSLDTTTRPSQNTDENGPKDGTDEDEDEIAAALEEALAERYKDEIINGHSSSCMWYKAGCKDDIYRLPVVRSSVWQPELSQRFRSLLRMSSSIDKIRTRALESSTSPPEKLLKELPKDIVDPADTTHPCSVKALQIALRGWRGAPESGNDLLYCDACFQRVGLWMYQPEYIASRRRPSTTDEEADDASVDLVEMHRDHCPWRNAEMQKATGSLAGLNAAEILHRVVATACRDHRRRSHEPLPIVGASEQDQEGDDLSTEAPTLTREEVAKQDKERESRMRKLKNLFNIKRKSISTLPARSAA</sequence>
<feature type="compositionally biased region" description="Low complexity" evidence="6">
    <location>
        <begin position="35"/>
        <end position="47"/>
    </location>
</feature>
<feature type="compositionally biased region" description="Polar residues" evidence="6">
    <location>
        <begin position="61"/>
        <end position="81"/>
    </location>
</feature>
<dbReference type="AlphaFoldDB" id="A0A2S6C8S1"/>
<dbReference type="InterPro" id="IPR012935">
    <property type="entry name" value="NuBaID_N"/>
</dbReference>